<organism evidence="1 2">
    <name type="scientific">Phnomibacter ginsenosidimutans</name>
    <dbReference type="NCBI Taxonomy" id="2676868"/>
    <lineage>
        <taxon>Bacteria</taxon>
        <taxon>Pseudomonadati</taxon>
        <taxon>Bacteroidota</taxon>
        <taxon>Chitinophagia</taxon>
        <taxon>Chitinophagales</taxon>
        <taxon>Chitinophagaceae</taxon>
        <taxon>Phnomibacter</taxon>
    </lineage>
</organism>
<proteinExistence type="predicted"/>
<evidence type="ECO:0000313" key="1">
    <source>
        <dbReference type="EMBL" id="QGW29301.1"/>
    </source>
</evidence>
<accession>A0A6I6H4F3</accession>
<dbReference type="EMBL" id="CP046566">
    <property type="protein sequence ID" value="QGW29301.1"/>
    <property type="molecule type" value="Genomic_DNA"/>
</dbReference>
<protein>
    <recommendedName>
        <fullName evidence="3">RHS repeat protein</fullName>
    </recommendedName>
</protein>
<name>A0A6I6H4F3_9BACT</name>
<keyword evidence="2" id="KW-1185">Reference proteome</keyword>
<sequence>MWINIVSQVVFAQVANDENAFFDGTYNKAYITKHRIKTVIVEHHNPKLKSSKVIYNFSKEGLLESMNSIDSNGRVNILYRFSFDAYGNLCRIINQMADSKHADTFNARLVYNKNLLVEEKTVYASIPIFHFYDENGLRIKSVNRYYNGWLTTSMRKVDYSYDEHNRPLRITDRIVDSTADTTQQWMSDRLYSYPNKKLIIISEKIANGFFSTNRGQQKIVLDRKGSVIAFESDVAVSRYYLYNRKGLMQQKIEKYPSTFETLSQHLFKTTYGYSFW</sequence>
<dbReference type="Gene3D" id="2.180.10.10">
    <property type="entry name" value="RHS repeat-associated core"/>
    <property type="match status" value="1"/>
</dbReference>
<dbReference type="Proteomes" id="UP000426027">
    <property type="component" value="Chromosome"/>
</dbReference>
<dbReference type="RefSeq" id="WP_157479653.1">
    <property type="nucleotide sequence ID" value="NZ_CP046566.1"/>
</dbReference>
<evidence type="ECO:0008006" key="3">
    <source>
        <dbReference type="Google" id="ProtNLM"/>
    </source>
</evidence>
<dbReference type="KEGG" id="fls:GLV81_15315"/>
<evidence type="ECO:0000313" key="2">
    <source>
        <dbReference type="Proteomes" id="UP000426027"/>
    </source>
</evidence>
<reference evidence="1 2" key="1">
    <citation type="submission" date="2019-11" db="EMBL/GenBank/DDBJ databases">
        <authorList>
            <person name="Im W.T."/>
        </authorList>
    </citation>
    <scope>NUCLEOTIDE SEQUENCE [LARGE SCALE GENOMIC DNA]</scope>
    <source>
        <strain evidence="1 2">SB-02</strain>
    </source>
</reference>
<dbReference type="AlphaFoldDB" id="A0A6I6H4F3"/>
<gene>
    <name evidence="1" type="ORF">GLV81_15315</name>
</gene>